<name>A0A366L0N4_9SPHI</name>
<dbReference type="Proteomes" id="UP000252081">
    <property type="component" value="Unassembled WGS sequence"/>
</dbReference>
<evidence type="ECO:0000313" key="3">
    <source>
        <dbReference type="Proteomes" id="UP000252081"/>
    </source>
</evidence>
<organism evidence="2 3">
    <name type="scientific">Pedobacter miscanthi</name>
    <dbReference type="NCBI Taxonomy" id="2259170"/>
    <lineage>
        <taxon>Bacteria</taxon>
        <taxon>Pseudomonadati</taxon>
        <taxon>Bacteroidota</taxon>
        <taxon>Sphingobacteriia</taxon>
        <taxon>Sphingobacteriales</taxon>
        <taxon>Sphingobacteriaceae</taxon>
        <taxon>Pedobacter</taxon>
    </lineage>
</organism>
<reference evidence="2 3" key="1">
    <citation type="submission" date="2018-07" db="EMBL/GenBank/DDBJ databases">
        <title>A draft genome of a endophytic bacteria, a new species of Pedobacter.</title>
        <authorList>
            <person name="Zhang Z.D."/>
            <person name="Chen Z.J."/>
        </authorList>
    </citation>
    <scope>NUCLEOTIDE SEQUENCE [LARGE SCALE GENOMIC DNA]</scope>
    <source>
        <strain evidence="2 3">RS10</strain>
    </source>
</reference>
<dbReference type="AlphaFoldDB" id="A0A366L0N4"/>
<protein>
    <submittedName>
        <fullName evidence="2">Uncharacterized protein</fullName>
    </submittedName>
</protein>
<dbReference type="RefSeq" id="WP_147243740.1">
    <property type="nucleotide sequence ID" value="NZ_QNQU01000010.1"/>
</dbReference>
<dbReference type="OrthoDB" id="793497at2"/>
<dbReference type="EMBL" id="QNQU01000010">
    <property type="protein sequence ID" value="RBQ06712.1"/>
    <property type="molecule type" value="Genomic_DNA"/>
</dbReference>
<evidence type="ECO:0000256" key="1">
    <source>
        <dbReference type="SAM" id="MobiDB-lite"/>
    </source>
</evidence>
<comment type="caution">
    <text evidence="2">The sequence shown here is derived from an EMBL/GenBank/DDBJ whole genome shotgun (WGS) entry which is preliminary data.</text>
</comment>
<gene>
    <name evidence="2" type="ORF">DRW42_13085</name>
</gene>
<accession>A0A366L0N4</accession>
<feature type="region of interest" description="Disordered" evidence="1">
    <location>
        <begin position="114"/>
        <end position="133"/>
    </location>
</feature>
<sequence length="237" mass="25379">MNTIKGRSPPLNSDFLVLHAAHAGFCRPIGWLFNFFPFTFNLKIMKTTVINSSAIANNGSVDNKANGLAGGAAAASTGGTAIVPNKDFDKSSGNGKTEVKAGEGAKVETLQAKMDSEKGKTGAGEKEGAKTHAEELKPARNLDSTIKLALDLTRRINQRGKLLETIGTLEAFEVAQQDDAEETDVNFYQGCTLTIEDDNGREFSTKNPFIIKAVAADVNRLCVDKLAEIESEIFIPA</sequence>
<proteinExistence type="predicted"/>
<keyword evidence="3" id="KW-1185">Reference proteome</keyword>
<evidence type="ECO:0000313" key="2">
    <source>
        <dbReference type="EMBL" id="RBQ06712.1"/>
    </source>
</evidence>